<keyword evidence="4" id="KW-1185">Reference proteome</keyword>
<dbReference type="GO" id="GO:0015074">
    <property type="term" value="P:DNA integration"/>
    <property type="evidence" value="ECO:0007669"/>
    <property type="project" value="InterPro"/>
</dbReference>
<reference evidence="3" key="1">
    <citation type="submission" date="2020-03" db="EMBL/GenBank/DDBJ databases">
        <title>Psychroflexus Maritimus sp. nov., isolate from marine sediment.</title>
        <authorList>
            <person name="Zhong Y.-L."/>
        </authorList>
    </citation>
    <scope>NUCLEOTIDE SEQUENCE</scope>
    <source>
        <strain evidence="3">C1</strain>
    </source>
</reference>
<comment type="caution">
    <text evidence="3">The sequence shown here is derived from an EMBL/GenBank/DDBJ whole genome shotgun (WGS) entry which is preliminary data.</text>
</comment>
<dbReference type="InterPro" id="IPR011010">
    <property type="entry name" value="DNA_brk_join_enz"/>
</dbReference>
<accession>A0A967DYM9</accession>
<name>A0A967DYM9_9FLAO</name>
<dbReference type="AlphaFoldDB" id="A0A967DYM9"/>
<dbReference type="Pfam" id="PF00589">
    <property type="entry name" value="Phage_integrase"/>
    <property type="match status" value="1"/>
</dbReference>
<evidence type="ECO:0000313" key="3">
    <source>
        <dbReference type="EMBL" id="NGZ89990.1"/>
    </source>
</evidence>
<evidence type="ECO:0000256" key="1">
    <source>
        <dbReference type="ARBA" id="ARBA00023172"/>
    </source>
</evidence>
<dbReference type="InterPro" id="IPR013762">
    <property type="entry name" value="Integrase-like_cat_sf"/>
</dbReference>
<feature type="domain" description="Tyr recombinase" evidence="2">
    <location>
        <begin position="29"/>
        <end position="78"/>
    </location>
</feature>
<dbReference type="InterPro" id="IPR002104">
    <property type="entry name" value="Integrase_catalytic"/>
</dbReference>
<dbReference type="Gene3D" id="1.10.443.10">
    <property type="entry name" value="Intergrase catalytic core"/>
    <property type="match status" value="1"/>
</dbReference>
<gene>
    <name evidence="3" type="ORF">G7034_06975</name>
</gene>
<keyword evidence="1" id="KW-0233">DNA recombination</keyword>
<proteinExistence type="predicted"/>
<sequence length="93" mass="10571">MIKSIAKRAKITTDYTLEKTLGNEKVSITKPKYKFVSSHTARRSFCTNAYNAGVPPHLIMAISGHKSEKVFYNYIKADSLRKAMQAADYSYFQ</sequence>
<organism evidence="3 4">
    <name type="scientific">Psychroflexus maritimus</name>
    <dbReference type="NCBI Taxonomy" id="2714865"/>
    <lineage>
        <taxon>Bacteria</taxon>
        <taxon>Pseudomonadati</taxon>
        <taxon>Bacteroidota</taxon>
        <taxon>Flavobacteriia</taxon>
        <taxon>Flavobacteriales</taxon>
        <taxon>Flavobacteriaceae</taxon>
        <taxon>Psychroflexus</taxon>
    </lineage>
</organism>
<dbReference type="GO" id="GO:0003677">
    <property type="term" value="F:DNA binding"/>
    <property type="evidence" value="ECO:0007669"/>
    <property type="project" value="InterPro"/>
</dbReference>
<dbReference type="SUPFAM" id="SSF56349">
    <property type="entry name" value="DNA breaking-rejoining enzymes"/>
    <property type="match status" value="1"/>
</dbReference>
<dbReference type="GO" id="GO:0006310">
    <property type="term" value="P:DNA recombination"/>
    <property type="evidence" value="ECO:0007669"/>
    <property type="project" value="UniProtKB-KW"/>
</dbReference>
<dbReference type="EMBL" id="JAANAS010000050">
    <property type="protein sequence ID" value="NGZ89990.1"/>
    <property type="molecule type" value="Genomic_DNA"/>
</dbReference>
<evidence type="ECO:0000259" key="2">
    <source>
        <dbReference type="Pfam" id="PF00589"/>
    </source>
</evidence>
<dbReference type="Proteomes" id="UP000643701">
    <property type="component" value="Unassembled WGS sequence"/>
</dbReference>
<protein>
    <submittedName>
        <fullName evidence="3">Tyrosine-type recombinase/integrase</fullName>
    </submittedName>
</protein>
<evidence type="ECO:0000313" key="4">
    <source>
        <dbReference type="Proteomes" id="UP000643701"/>
    </source>
</evidence>